<organism evidence="1 2">
    <name type="scientific">Theobroma cacao</name>
    <name type="common">Cacao</name>
    <name type="synonym">Cocoa</name>
    <dbReference type="NCBI Taxonomy" id="3641"/>
    <lineage>
        <taxon>Eukaryota</taxon>
        <taxon>Viridiplantae</taxon>
        <taxon>Streptophyta</taxon>
        <taxon>Embryophyta</taxon>
        <taxon>Tracheophyta</taxon>
        <taxon>Spermatophyta</taxon>
        <taxon>Magnoliopsida</taxon>
        <taxon>eudicotyledons</taxon>
        <taxon>Gunneridae</taxon>
        <taxon>Pentapetalae</taxon>
        <taxon>rosids</taxon>
        <taxon>malvids</taxon>
        <taxon>Malvales</taxon>
        <taxon>Malvaceae</taxon>
        <taxon>Byttnerioideae</taxon>
        <taxon>Theobroma</taxon>
    </lineage>
</organism>
<name>A0A061GV69_THECC</name>
<gene>
    <name evidence="1" type="ORF">TCM_041616</name>
</gene>
<dbReference type="EMBL" id="CM001887">
    <property type="protein sequence ID" value="EOY33715.1"/>
    <property type="molecule type" value="Genomic_DNA"/>
</dbReference>
<dbReference type="AlphaFoldDB" id="A0A061GV69"/>
<evidence type="ECO:0000313" key="1">
    <source>
        <dbReference type="EMBL" id="EOY33715.1"/>
    </source>
</evidence>
<sequence length="97" mass="11152">MCRAALFTCKWVHLLSAPPALLRLPLIPLRFAMLMLLMSLPQTQKLIAGKKKKKTFREKLIDSIIRSNQCYISQGRDGMDIKHPLQSQFMSELIIII</sequence>
<keyword evidence="2" id="KW-1185">Reference proteome</keyword>
<dbReference type="Proteomes" id="UP000026915">
    <property type="component" value="Chromosome 9"/>
</dbReference>
<accession>A0A061GV69</accession>
<dbReference type="HOGENOM" id="CLU_2350927_0_0_1"/>
<reference evidence="1 2" key="1">
    <citation type="journal article" date="2013" name="Genome Biol.">
        <title>The genome sequence of the most widely cultivated cacao type and its use to identify candidate genes regulating pod color.</title>
        <authorList>
            <person name="Motamayor J.C."/>
            <person name="Mockaitis K."/>
            <person name="Schmutz J."/>
            <person name="Haiminen N."/>
            <person name="Iii D.L."/>
            <person name="Cornejo O."/>
            <person name="Findley S.D."/>
            <person name="Zheng P."/>
            <person name="Utro F."/>
            <person name="Royaert S."/>
            <person name="Saski C."/>
            <person name="Jenkins J."/>
            <person name="Podicheti R."/>
            <person name="Zhao M."/>
            <person name="Scheffler B.E."/>
            <person name="Stack J.C."/>
            <person name="Feltus F.A."/>
            <person name="Mustiga G.M."/>
            <person name="Amores F."/>
            <person name="Phillips W."/>
            <person name="Marelli J.P."/>
            <person name="May G.D."/>
            <person name="Shapiro H."/>
            <person name="Ma J."/>
            <person name="Bustamante C.D."/>
            <person name="Schnell R.J."/>
            <person name="Main D."/>
            <person name="Gilbert D."/>
            <person name="Parida L."/>
            <person name="Kuhn D.N."/>
        </authorList>
    </citation>
    <scope>NUCLEOTIDE SEQUENCE [LARGE SCALE GENOMIC DNA]</scope>
    <source>
        <strain evidence="2">cv. Matina 1-6</strain>
    </source>
</reference>
<dbReference type="InParanoid" id="A0A061GV69"/>
<dbReference type="Gramene" id="EOY33715">
    <property type="protein sequence ID" value="EOY33715"/>
    <property type="gene ID" value="TCM_041616"/>
</dbReference>
<evidence type="ECO:0000313" key="2">
    <source>
        <dbReference type="Proteomes" id="UP000026915"/>
    </source>
</evidence>
<proteinExistence type="predicted"/>
<protein>
    <submittedName>
        <fullName evidence="1">Uncharacterized protein</fullName>
    </submittedName>
</protein>